<comment type="similarity">
    <text evidence="1">Belongs to the Gfo/Idh/MocA family.</text>
</comment>
<evidence type="ECO:0000256" key="2">
    <source>
        <dbReference type="ARBA" id="ARBA00023002"/>
    </source>
</evidence>
<accession>A0A0D2HYT2</accession>
<organism evidence="5 6">
    <name type="scientific">Cladophialophora bantiana (strain ATCC 10958 / CBS 173.52 / CDC B-1940 / NIH 8579)</name>
    <name type="common">Xylohypha bantiana</name>
    <dbReference type="NCBI Taxonomy" id="1442370"/>
    <lineage>
        <taxon>Eukaryota</taxon>
        <taxon>Fungi</taxon>
        <taxon>Dikarya</taxon>
        <taxon>Ascomycota</taxon>
        <taxon>Pezizomycotina</taxon>
        <taxon>Eurotiomycetes</taxon>
        <taxon>Chaetothyriomycetidae</taxon>
        <taxon>Chaetothyriales</taxon>
        <taxon>Herpotrichiellaceae</taxon>
        <taxon>Cladophialophora</taxon>
    </lineage>
</organism>
<feature type="domain" description="Gfo/Idh/MocA-like oxidoreductase C-terminal" evidence="4">
    <location>
        <begin position="139"/>
        <end position="360"/>
    </location>
</feature>
<dbReference type="GO" id="GO:0000166">
    <property type="term" value="F:nucleotide binding"/>
    <property type="evidence" value="ECO:0007669"/>
    <property type="project" value="InterPro"/>
</dbReference>
<dbReference type="VEuPathDB" id="FungiDB:Z519_09926"/>
<dbReference type="EMBL" id="KN846995">
    <property type="protein sequence ID" value="KIW89769.1"/>
    <property type="molecule type" value="Genomic_DNA"/>
</dbReference>
<dbReference type="RefSeq" id="XP_016616438.1">
    <property type="nucleotide sequence ID" value="XM_016767646.1"/>
</dbReference>
<dbReference type="SUPFAM" id="SSF51735">
    <property type="entry name" value="NAD(P)-binding Rossmann-fold domains"/>
    <property type="match status" value="1"/>
</dbReference>
<name>A0A0D2HYT2_CLAB1</name>
<evidence type="ECO:0008006" key="7">
    <source>
        <dbReference type="Google" id="ProtNLM"/>
    </source>
</evidence>
<keyword evidence="6" id="KW-1185">Reference proteome</keyword>
<evidence type="ECO:0000313" key="6">
    <source>
        <dbReference type="Proteomes" id="UP000053789"/>
    </source>
</evidence>
<evidence type="ECO:0000259" key="4">
    <source>
        <dbReference type="Pfam" id="PF02894"/>
    </source>
</evidence>
<dbReference type="InterPro" id="IPR036291">
    <property type="entry name" value="NAD(P)-bd_dom_sf"/>
</dbReference>
<dbReference type="PANTHER" id="PTHR43708:SF5">
    <property type="entry name" value="CONSERVED EXPRESSED OXIDOREDUCTASE (EUROFUNG)-RELATED"/>
    <property type="match status" value="1"/>
</dbReference>
<dbReference type="InterPro" id="IPR051317">
    <property type="entry name" value="Gfo/Idh/MocA_oxidoreduct"/>
</dbReference>
<dbReference type="PANTHER" id="PTHR43708">
    <property type="entry name" value="CONSERVED EXPRESSED OXIDOREDUCTASE (EUROFUNG)"/>
    <property type="match status" value="1"/>
</dbReference>
<proteinExistence type="inferred from homology"/>
<dbReference type="GO" id="GO:0016491">
    <property type="term" value="F:oxidoreductase activity"/>
    <property type="evidence" value="ECO:0007669"/>
    <property type="project" value="UniProtKB-KW"/>
</dbReference>
<dbReference type="Pfam" id="PF01408">
    <property type="entry name" value="GFO_IDH_MocA"/>
    <property type="match status" value="1"/>
</dbReference>
<dbReference type="InterPro" id="IPR004104">
    <property type="entry name" value="Gfo/Idh/MocA-like_OxRdtase_C"/>
</dbReference>
<evidence type="ECO:0000313" key="5">
    <source>
        <dbReference type="EMBL" id="KIW89769.1"/>
    </source>
</evidence>
<dbReference type="Pfam" id="PF02894">
    <property type="entry name" value="GFO_IDH_MocA_C"/>
    <property type="match status" value="1"/>
</dbReference>
<dbReference type="HOGENOM" id="CLU_023194_19_2_1"/>
<dbReference type="OrthoDB" id="2129491at2759"/>
<sequence>MAARGKYNVGILGYGLSAKIFHIPFVNAVPDFNLYAIVQRSPKPDNDASKDWPNIKAYRSTEEMVEDDQVHVIVVTTAPESHLHLAKAALLANKHVVVEKPFTPTSAEAQELVDLAKVQNKILTVYQNRRWDSDFLTLKKYIEDGTLGRIVEFETHFDRHRPEPPPDNWKAYHAPGTGAVYDLGTHLMDQVVCLFGMPKRVTGFVGSQREVNTTGLEDSCTVLLHYDSPKMLVTVKAGVVSPEVNQLRYWVRGDKGSFKKFHLDPQEDQLRKEGLRPGDKGYGIESEDKYGTLNVCKDGKIVSQVAPTVEPATYTEYYRRLAAALSGDVSQVPVAPQQAVGVIRLVELARESSQLGRTLSV</sequence>
<dbReference type="GeneID" id="27702854"/>
<dbReference type="Gene3D" id="3.30.360.10">
    <property type="entry name" value="Dihydrodipicolinate Reductase, domain 2"/>
    <property type="match status" value="1"/>
</dbReference>
<dbReference type="Gene3D" id="3.40.50.720">
    <property type="entry name" value="NAD(P)-binding Rossmann-like Domain"/>
    <property type="match status" value="1"/>
</dbReference>
<reference evidence="5" key="1">
    <citation type="submission" date="2015-01" db="EMBL/GenBank/DDBJ databases">
        <title>The Genome Sequence of Cladophialophora bantiana CBS 173.52.</title>
        <authorList>
            <consortium name="The Broad Institute Genomics Platform"/>
            <person name="Cuomo C."/>
            <person name="de Hoog S."/>
            <person name="Gorbushina A."/>
            <person name="Stielow B."/>
            <person name="Teixiera M."/>
            <person name="Abouelleil A."/>
            <person name="Chapman S.B."/>
            <person name="Priest M."/>
            <person name="Young S.K."/>
            <person name="Wortman J."/>
            <person name="Nusbaum C."/>
            <person name="Birren B."/>
        </authorList>
    </citation>
    <scope>NUCLEOTIDE SEQUENCE [LARGE SCALE GENOMIC DNA]</scope>
    <source>
        <strain evidence="5">CBS 173.52</strain>
    </source>
</reference>
<dbReference type="InterPro" id="IPR000683">
    <property type="entry name" value="Gfo/Idh/MocA-like_OxRdtase_N"/>
</dbReference>
<dbReference type="Proteomes" id="UP000053789">
    <property type="component" value="Unassembled WGS sequence"/>
</dbReference>
<protein>
    <recommendedName>
        <fullName evidence="7">Oxidoreductase</fullName>
    </recommendedName>
</protein>
<feature type="domain" description="Gfo/Idh/MocA-like oxidoreductase N-terminal" evidence="3">
    <location>
        <begin position="8"/>
        <end position="126"/>
    </location>
</feature>
<keyword evidence="2" id="KW-0560">Oxidoreductase</keyword>
<gene>
    <name evidence="5" type="ORF">Z519_09926</name>
</gene>
<evidence type="ECO:0000259" key="3">
    <source>
        <dbReference type="Pfam" id="PF01408"/>
    </source>
</evidence>
<evidence type="ECO:0000256" key="1">
    <source>
        <dbReference type="ARBA" id="ARBA00010928"/>
    </source>
</evidence>
<dbReference type="AlphaFoldDB" id="A0A0D2HYT2"/>